<dbReference type="EMBL" id="KN832878">
    <property type="protein sequence ID" value="KIN00063.1"/>
    <property type="molecule type" value="Genomic_DNA"/>
</dbReference>
<organism evidence="1 2">
    <name type="scientific">Oidiodendron maius (strain Zn)</name>
    <dbReference type="NCBI Taxonomy" id="913774"/>
    <lineage>
        <taxon>Eukaryota</taxon>
        <taxon>Fungi</taxon>
        <taxon>Dikarya</taxon>
        <taxon>Ascomycota</taxon>
        <taxon>Pezizomycotina</taxon>
        <taxon>Leotiomycetes</taxon>
        <taxon>Leotiomycetes incertae sedis</taxon>
        <taxon>Myxotrichaceae</taxon>
        <taxon>Oidiodendron</taxon>
    </lineage>
</organism>
<reference evidence="1 2" key="1">
    <citation type="submission" date="2014-04" db="EMBL/GenBank/DDBJ databases">
        <authorList>
            <consortium name="DOE Joint Genome Institute"/>
            <person name="Kuo A."/>
            <person name="Martino E."/>
            <person name="Perotto S."/>
            <person name="Kohler A."/>
            <person name="Nagy L.G."/>
            <person name="Floudas D."/>
            <person name="Copeland A."/>
            <person name="Barry K.W."/>
            <person name="Cichocki N."/>
            <person name="Veneault-Fourrey C."/>
            <person name="LaButti K."/>
            <person name="Lindquist E.A."/>
            <person name="Lipzen A."/>
            <person name="Lundell T."/>
            <person name="Morin E."/>
            <person name="Murat C."/>
            <person name="Sun H."/>
            <person name="Tunlid A."/>
            <person name="Henrissat B."/>
            <person name="Grigoriev I.V."/>
            <person name="Hibbett D.S."/>
            <person name="Martin F."/>
            <person name="Nordberg H.P."/>
            <person name="Cantor M.N."/>
            <person name="Hua S.X."/>
        </authorList>
    </citation>
    <scope>NUCLEOTIDE SEQUENCE [LARGE SCALE GENOMIC DNA]</scope>
    <source>
        <strain evidence="1 2">Zn</strain>
    </source>
</reference>
<name>A0A0C3DDM3_OIDMZ</name>
<evidence type="ECO:0000313" key="1">
    <source>
        <dbReference type="EMBL" id="KIN00063.1"/>
    </source>
</evidence>
<dbReference type="AlphaFoldDB" id="A0A0C3DDM3"/>
<keyword evidence="2" id="KW-1185">Reference proteome</keyword>
<accession>A0A0C3DDM3</accession>
<gene>
    <name evidence="1" type="ORF">OIDMADRAFT_30428</name>
</gene>
<sequence>MAHHNTSHINKPIIQIAAHATSSVPLIGMSWRPAELEAFPVVVDVGECSPFKALKAVVAAIGVGSDAVALMARRDADAAAELVVKAEMTVVVVISVEVTVVVESARSAHSNNIVMARKQKARAM</sequence>
<dbReference type="HOGENOM" id="CLU_2004570_0_0_1"/>
<protein>
    <submittedName>
        <fullName evidence="1">Uncharacterized protein</fullName>
    </submittedName>
</protein>
<dbReference type="InParanoid" id="A0A0C3DDM3"/>
<reference evidence="2" key="2">
    <citation type="submission" date="2015-01" db="EMBL/GenBank/DDBJ databases">
        <title>Evolutionary Origins and Diversification of the Mycorrhizal Mutualists.</title>
        <authorList>
            <consortium name="DOE Joint Genome Institute"/>
            <consortium name="Mycorrhizal Genomics Consortium"/>
            <person name="Kohler A."/>
            <person name="Kuo A."/>
            <person name="Nagy L.G."/>
            <person name="Floudas D."/>
            <person name="Copeland A."/>
            <person name="Barry K.W."/>
            <person name="Cichocki N."/>
            <person name="Veneault-Fourrey C."/>
            <person name="LaButti K."/>
            <person name="Lindquist E.A."/>
            <person name="Lipzen A."/>
            <person name="Lundell T."/>
            <person name="Morin E."/>
            <person name="Murat C."/>
            <person name="Riley R."/>
            <person name="Ohm R."/>
            <person name="Sun H."/>
            <person name="Tunlid A."/>
            <person name="Henrissat B."/>
            <person name="Grigoriev I.V."/>
            <person name="Hibbett D.S."/>
            <person name="Martin F."/>
        </authorList>
    </citation>
    <scope>NUCLEOTIDE SEQUENCE [LARGE SCALE GENOMIC DNA]</scope>
    <source>
        <strain evidence="2">Zn</strain>
    </source>
</reference>
<proteinExistence type="predicted"/>
<dbReference type="Proteomes" id="UP000054321">
    <property type="component" value="Unassembled WGS sequence"/>
</dbReference>
<evidence type="ECO:0000313" key="2">
    <source>
        <dbReference type="Proteomes" id="UP000054321"/>
    </source>
</evidence>